<keyword evidence="8" id="KW-0408">Iron</keyword>
<keyword evidence="3" id="KW-0444">Lipid biosynthesis</keyword>
<evidence type="ECO:0000259" key="13">
    <source>
        <dbReference type="Pfam" id="PF00487"/>
    </source>
</evidence>
<dbReference type="Pfam" id="PF00487">
    <property type="entry name" value="FA_desaturase"/>
    <property type="match status" value="1"/>
</dbReference>
<dbReference type="GO" id="GO:0016717">
    <property type="term" value="F:oxidoreductase activity, acting on paired donors, with oxidation of a pair of donors resulting in the reduction of molecular oxygen to two molecules of water"/>
    <property type="evidence" value="ECO:0007669"/>
    <property type="project" value="InterPro"/>
</dbReference>
<evidence type="ECO:0000313" key="14">
    <source>
        <dbReference type="EMBL" id="MVN23100.1"/>
    </source>
</evidence>
<feature type="transmembrane region" description="Helical" evidence="12">
    <location>
        <begin position="127"/>
        <end position="146"/>
    </location>
</feature>
<evidence type="ECO:0000313" key="15">
    <source>
        <dbReference type="Proteomes" id="UP000462014"/>
    </source>
</evidence>
<name>A0A7K1T1D1_9SPHI</name>
<dbReference type="GO" id="GO:0006633">
    <property type="term" value="P:fatty acid biosynthetic process"/>
    <property type="evidence" value="ECO:0007669"/>
    <property type="project" value="UniProtKB-KW"/>
</dbReference>
<comment type="subcellular location">
    <subcellularLocation>
        <location evidence="1">Membrane</location>
        <topology evidence="1">Multi-pass membrane protein</topology>
    </subcellularLocation>
</comment>
<dbReference type="PANTHER" id="PTHR11351:SF31">
    <property type="entry name" value="DESATURASE 1, ISOFORM A-RELATED"/>
    <property type="match status" value="1"/>
</dbReference>
<evidence type="ECO:0000256" key="8">
    <source>
        <dbReference type="ARBA" id="ARBA00023004"/>
    </source>
</evidence>
<accession>A0A7K1T1D1</accession>
<evidence type="ECO:0000256" key="10">
    <source>
        <dbReference type="ARBA" id="ARBA00023136"/>
    </source>
</evidence>
<dbReference type="CDD" id="cd03505">
    <property type="entry name" value="Delta9-FADS-like"/>
    <property type="match status" value="1"/>
</dbReference>
<evidence type="ECO:0000256" key="6">
    <source>
        <dbReference type="ARBA" id="ARBA00022989"/>
    </source>
</evidence>
<evidence type="ECO:0000256" key="2">
    <source>
        <dbReference type="ARBA" id="ARBA00008749"/>
    </source>
</evidence>
<dbReference type="Proteomes" id="UP000462014">
    <property type="component" value="Unassembled WGS sequence"/>
</dbReference>
<dbReference type="InterPro" id="IPR015876">
    <property type="entry name" value="Acyl-CoA_DS"/>
</dbReference>
<comment type="similarity">
    <text evidence="2">Belongs to the fatty acid desaturase type 2 family.</text>
</comment>
<dbReference type="GO" id="GO:0016020">
    <property type="term" value="C:membrane"/>
    <property type="evidence" value="ECO:0007669"/>
    <property type="project" value="UniProtKB-SubCell"/>
</dbReference>
<reference evidence="14 15" key="1">
    <citation type="submission" date="2019-12" db="EMBL/GenBank/DDBJ databases">
        <title>Mucilaginibacter sp. HMF7410 genome sequencing and assembly.</title>
        <authorList>
            <person name="Kang H."/>
            <person name="Cha I."/>
            <person name="Kim H."/>
            <person name="Joh K."/>
        </authorList>
    </citation>
    <scope>NUCLEOTIDE SEQUENCE [LARGE SCALE GENOMIC DNA]</scope>
    <source>
        <strain evidence="14 15">HMF7410</strain>
    </source>
</reference>
<dbReference type="PANTHER" id="PTHR11351">
    <property type="entry name" value="ACYL-COA DESATURASE"/>
    <property type="match status" value="1"/>
</dbReference>
<dbReference type="AlphaFoldDB" id="A0A7K1T1D1"/>
<keyword evidence="7" id="KW-0560">Oxidoreductase</keyword>
<dbReference type="InterPro" id="IPR005804">
    <property type="entry name" value="FA_desaturase_dom"/>
</dbReference>
<comment type="caution">
    <text evidence="14">The sequence shown here is derived from an EMBL/GenBank/DDBJ whole genome shotgun (WGS) entry which is preliminary data.</text>
</comment>
<dbReference type="RefSeq" id="WP_157569005.1">
    <property type="nucleotide sequence ID" value="NZ_WPIK01000018.1"/>
</dbReference>
<evidence type="ECO:0000256" key="12">
    <source>
        <dbReference type="SAM" id="Phobius"/>
    </source>
</evidence>
<protein>
    <submittedName>
        <fullName evidence="14">Acyl-CoA desaturase</fullName>
    </submittedName>
</protein>
<evidence type="ECO:0000256" key="3">
    <source>
        <dbReference type="ARBA" id="ARBA00022516"/>
    </source>
</evidence>
<feature type="transmembrane region" description="Helical" evidence="12">
    <location>
        <begin position="40"/>
        <end position="59"/>
    </location>
</feature>
<evidence type="ECO:0000256" key="1">
    <source>
        <dbReference type="ARBA" id="ARBA00004141"/>
    </source>
</evidence>
<proteinExistence type="inferred from homology"/>
<evidence type="ECO:0000256" key="5">
    <source>
        <dbReference type="ARBA" id="ARBA00022832"/>
    </source>
</evidence>
<evidence type="ECO:0000256" key="4">
    <source>
        <dbReference type="ARBA" id="ARBA00022692"/>
    </source>
</evidence>
<sequence length="248" mass="29540">MAILIFFVLHWYFSLFFQSFFHHRYAAHGMFTMSKGWEKVFYVCCFITQGSSYISATAYGMMHRLHHAHTDTEQDPHSPHYSENVWLLLLKTRNNYNGIFKGNTEVQNKYKKDLPVWDSFDKYAHNWFTRVLWGAIYLTIYCFLATAWWQFLFLPLTFAMGALQGLAVNWWAHRFGYENFHGKDTSKNILPVDFLFWGEAYHNNHHKFPGRANNAIKWFEFDSGFQMMRLLNFVHIIKLKPTLAFAKI</sequence>
<feature type="domain" description="Fatty acid desaturase" evidence="13">
    <location>
        <begin position="7"/>
        <end position="212"/>
    </location>
</feature>
<keyword evidence="6 12" id="KW-1133">Transmembrane helix</keyword>
<keyword evidence="9" id="KW-0443">Lipid metabolism</keyword>
<keyword evidence="4 12" id="KW-0812">Transmembrane</keyword>
<evidence type="ECO:0000256" key="11">
    <source>
        <dbReference type="ARBA" id="ARBA00023160"/>
    </source>
</evidence>
<dbReference type="EMBL" id="WPIK01000018">
    <property type="protein sequence ID" value="MVN23100.1"/>
    <property type="molecule type" value="Genomic_DNA"/>
</dbReference>
<gene>
    <name evidence="14" type="ORF">GO621_16360</name>
</gene>
<organism evidence="14 15">
    <name type="scientific">Mucilaginibacter arboris</name>
    <dbReference type="NCBI Taxonomy" id="2682090"/>
    <lineage>
        <taxon>Bacteria</taxon>
        <taxon>Pseudomonadati</taxon>
        <taxon>Bacteroidota</taxon>
        <taxon>Sphingobacteriia</taxon>
        <taxon>Sphingobacteriales</taxon>
        <taxon>Sphingobacteriaceae</taxon>
        <taxon>Mucilaginibacter</taxon>
    </lineage>
</organism>
<keyword evidence="10 12" id="KW-0472">Membrane</keyword>
<evidence type="ECO:0000256" key="7">
    <source>
        <dbReference type="ARBA" id="ARBA00023002"/>
    </source>
</evidence>
<keyword evidence="11" id="KW-0275">Fatty acid biosynthesis</keyword>
<evidence type="ECO:0000256" key="9">
    <source>
        <dbReference type="ARBA" id="ARBA00023098"/>
    </source>
</evidence>
<keyword evidence="15" id="KW-1185">Reference proteome</keyword>
<keyword evidence="5" id="KW-0276">Fatty acid metabolism</keyword>